<gene>
    <name evidence="1" type="ORF">L1987_43321</name>
</gene>
<evidence type="ECO:0000313" key="1">
    <source>
        <dbReference type="EMBL" id="KAI3784226.1"/>
    </source>
</evidence>
<comment type="caution">
    <text evidence="1">The sequence shown here is derived from an EMBL/GenBank/DDBJ whole genome shotgun (WGS) entry which is preliminary data.</text>
</comment>
<organism evidence="1 2">
    <name type="scientific">Smallanthus sonchifolius</name>
    <dbReference type="NCBI Taxonomy" id="185202"/>
    <lineage>
        <taxon>Eukaryota</taxon>
        <taxon>Viridiplantae</taxon>
        <taxon>Streptophyta</taxon>
        <taxon>Embryophyta</taxon>
        <taxon>Tracheophyta</taxon>
        <taxon>Spermatophyta</taxon>
        <taxon>Magnoliopsida</taxon>
        <taxon>eudicotyledons</taxon>
        <taxon>Gunneridae</taxon>
        <taxon>Pentapetalae</taxon>
        <taxon>asterids</taxon>
        <taxon>campanulids</taxon>
        <taxon>Asterales</taxon>
        <taxon>Asteraceae</taxon>
        <taxon>Asteroideae</taxon>
        <taxon>Heliantheae alliance</taxon>
        <taxon>Millerieae</taxon>
        <taxon>Smallanthus</taxon>
    </lineage>
</organism>
<accession>A0ACB9GMJ6</accession>
<evidence type="ECO:0000313" key="2">
    <source>
        <dbReference type="Proteomes" id="UP001056120"/>
    </source>
</evidence>
<keyword evidence="2" id="KW-1185">Reference proteome</keyword>
<reference evidence="1 2" key="2">
    <citation type="journal article" date="2022" name="Mol. Ecol. Resour.">
        <title>The genomes of chicory, endive, great burdock and yacon provide insights into Asteraceae paleo-polyploidization history and plant inulin production.</title>
        <authorList>
            <person name="Fan W."/>
            <person name="Wang S."/>
            <person name="Wang H."/>
            <person name="Wang A."/>
            <person name="Jiang F."/>
            <person name="Liu H."/>
            <person name="Zhao H."/>
            <person name="Xu D."/>
            <person name="Zhang Y."/>
        </authorList>
    </citation>
    <scope>NUCLEOTIDE SEQUENCE [LARGE SCALE GENOMIC DNA]</scope>
    <source>
        <strain evidence="2">cv. Yunnan</strain>
        <tissue evidence="1">Leaves</tissue>
    </source>
</reference>
<dbReference type="EMBL" id="CM042031">
    <property type="protein sequence ID" value="KAI3784226.1"/>
    <property type="molecule type" value="Genomic_DNA"/>
</dbReference>
<sequence>MSQEMKKDDEESNSRTNRNKKEAEQEIGIWGILLFGLIGATATTLAVGHMRQMVDWFSSKVTRSHSWKGASGPSFRSSFQEESWKRYNRRMQEAYEEEIERVNVLQALTVR</sequence>
<protein>
    <submittedName>
        <fullName evidence="1">Uncharacterized protein</fullName>
    </submittedName>
</protein>
<proteinExistence type="predicted"/>
<dbReference type="Proteomes" id="UP001056120">
    <property type="component" value="Linkage Group LG14"/>
</dbReference>
<reference evidence="2" key="1">
    <citation type="journal article" date="2022" name="Mol. Ecol. Resour.">
        <title>The genomes of chicory, endive, great burdock and yacon provide insights into Asteraceae palaeo-polyploidization history and plant inulin production.</title>
        <authorList>
            <person name="Fan W."/>
            <person name="Wang S."/>
            <person name="Wang H."/>
            <person name="Wang A."/>
            <person name="Jiang F."/>
            <person name="Liu H."/>
            <person name="Zhao H."/>
            <person name="Xu D."/>
            <person name="Zhang Y."/>
        </authorList>
    </citation>
    <scope>NUCLEOTIDE SEQUENCE [LARGE SCALE GENOMIC DNA]</scope>
    <source>
        <strain evidence="2">cv. Yunnan</strain>
    </source>
</reference>
<name>A0ACB9GMJ6_9ASTR</name>